<evidence type="ECO:0000259" key="3">
    <source>
        <dbReference type="PROSITE" id="PS50887"/>
    </source>
</evidence>
<dbReference type="InterPro" id="IPR013656">
    <property type="entry name" value="PAS_4"/>
</dbReference>
<dbReference type="Pfam" id="PF08447">
    <property type="entry name" value="PAS_3"/>
    <property type="match status" value="1"/>
</dbReference>
<dbReference type="InterPro" id="IPR000700">
    <property type="entry name" value="PAS-assoc_C"/>
</dbReference>
<dbReference type="EMBL" id="JBEPLW010000015">
    <property type="protein sequence ID" value="MET3576037.1"/>
    <property type="molecule type" value="Genomic_DNA"/>
</dbReference>
<protein>
    <submittedName>
        <fullName evidence="4">Diguanylate cyclase (GGDEF)-like protein/PAS domain S-box-containing protein</fullName>
    </submittedName>
</protein>
<dbReference type="Pfam" id="PF00990">
    <property type="entry name" value="GGDEF"/>
    <property type="match status" value="1"/>
</dbReference>
<dbReference type="InterPro" id="IPR043128">
    <property type="entry name" value="Rev_trsase/Diguanyl_cyclase"/>
</dbReference>
<dbReference type="PROSITE" id="PS50112">
    <property type="entry name" value="PAS"/>
    <property type="match status" value="2"/>
</dbReference>
<dbReference type="Pfam" id="PF08448">
    <property type="entry name" value="PAS_4"/>
    <property type="match status" value="2"/>
</dbReference>
<name>A0ABV2GDD7_9BACL</name>
<dbReference type="Gene3D" id="3.30.70.270">
    <property type="match status" value="1"/>
</dbReference>
<proteinExistence type="predicted"/>
<evidence type="ECO:0000313" key="5">
    <source>
        <dbReference type="Proteomes" id="UP001549099"/>
    </source>
</evidence>
<dbReference type="NCBIfam" id="TIGR00254">
    <property type="entry name" value="GGDEF"/>
    <property type="match status" value="1"/>
</dbReference>
<dbReference type="SUPFAM" id="SSF55073">
    <property type="entry name" value="Nucleotide cyclase"/>
    <property type="match status" value="1"/>
</dbReference>
<dbReference type="Gene3D" id="3.30.450.20">
    <property type="entry name" value="PAS domain"/>
    <property type="match status" value="3"/>
</dbReference>
<dbReference type="SUPFAM" id="SSF55785">
    <property type="entry name" value="PYP-like sensor domain (PAS domain)"/>
    <property type="match status" value="3"/>
</dbReference>
<dbReference type="InterPro" id="IPR029787">
    <property type="entry name" value="Nucleotide_cyclase"/>
</dbReference>
<dbReference type="RefSeq" id="WP_354197727.1">
    <property type="nucleotide sequence ID" value="NZ_JBEPLW010000015.1"/>
</dbReference>
<reference evidence="4 5" key="1">
    <citation type="submission" date="2024-06" db="EMBL/GenBank/DDBJ databases">
        <title>Genomic Encyclopedia of Type Strains, Phase IV (KMG-IV): sequencing the most valuable type-strain genomes for metagenomic binning, comparative biology and taxonomic classification.</title>
        <authorList>
            <person name="Goeker M."/>
        </authorList>
    </citation>
    <scope>NUCLEOTIDE SEQUENCE [LARGE SCALE GENOMIC DNA]</scope>
    <source>
        <strain evidence="4 5">DSM 26128</strain>
    </source>
</reference>
<dbReference type="InterPro" id="IPR052155">
    <property type="entry name" value="Biofilm_reg_signaling"/>
</dbReference>
<accession>A0ABV2GDD7</accession>
<dbReference type="SMART" id="SM00091">
    <property type="entry name" value="PAS"/>
    <property type="match status" value="3"/>
</dbReference>
<comment type="caution">
    <text evidence="4">The sequence shown here is derived from an EMBL/GenBank/DDBJ whole genome shotgun (WGS) entry which is preliminary data.</text>
</comment>
<dbReference type="SMART" id="SM00267">
    <property type="entry name" value="GGDEF"/>
    <property type="match status" value="1"/>
</dbReference>
<dbReference type="NCBIfam" id="TIGR00229">
    <property type="entry name" value="sensory_box"/>
    <property type="match status" value="3"/>
</dbReference>
<evidence type="ECO:0000259" key="1">
    <source>
        <dbReference type="PROSITE" id="PS50112"/>
    </source>
</evidence>
<dbReference type="PANTHER" id="PTHR44757">
    <property type="entry name" value="DIGUANYLATE CYCLASE DGCP"/>
    <property type="match status" value="1"/>
</dbReference>
<dbReference type="InterPro" id="IPR035965">
    <property type="entry name" value="PAS-like_dom_sf"/>
</dbReference>
<dbReference type="PROSITE" id="PS50113">
    <property type="entry name" value="PAC"/>
    <property type="match status" value="1"/>
</dbReference>
<organism evidence="4 5">
    <name type="scientific">Bhargavaea ullalensis</name>
    <dbReference type="NCBI Taxonomy" id="1265685"/>
    <lineage>
        <taxon>Bacteria</taxon>
        <taxon>Bacillati</taxon>
        <taxon>Bacillota</taxon>
        <taxon>Bacilli</taxon>
        <taxon>Bacillales</taxon>
        <taxon>Caryophanaceae</taxon>
        <taxon>Bhargavaea</taxon>
    </lineage>
</organism>
<dbReference type="CDD" id="cd00130">
    <property type="entry name" value="PAS"/>
    <property type="match status" value="2"/>
</dbReference>
<evidence type="ECO:0000259" key="2">
    <source>
        <dbReference type="PROSITE" id="PS50113"/>
    </source>
</evidence>
<dbReference type="CDD" id="cd01949">
    <property type="entry name" value="GGDEF"/>
    <property type="match status" value="1"/>
</dbReference>
<keyword evidence="5" id="KW-1185">Reference proteome</keyword>
<feature type="domain" description="PAC" evidence="2">
    <location>
        <begin position="337"/>
        <end position="389"/>
    </location>
</feature>
<gene>
    <name evidence="4" type="ORF">ABID49_001945</name>
</gene>
<evidence type="ECO:0000313" key="4">
    <source>
        <dbReference type="EMBL" id="MET3576037.1"/>
    </source>
</evidence>
<dbReference type="InterPro" id="IPR013655">
    <property type="entry name" value="PAS_fold_3"/>
</dbReference>
<dbReference type="SMART" id="SM00086">
    <property type="entry name" value="PAC"/>
    <property type="match status" value="2"/>
</dbReference>
<dbReference type="Proteomes" id="UP001549099">
    <property type="component" value="Unassembled WGS sequence"/>
</dbReference>
<dbReference type="PANTHER" id="PTHR44757:SF2">
    <property type="entry name" value="BIOFILM ARCHITECTURE MAINTENANCE PROTEIN MBAA"/>
    <property type="match status" value="1"/>
</dbReference>
<dbReference type="InterPro" id="IPR000160">
    <property type="entry name" value="GGDEF_dom"/>
</dbReference>
<feature type="domain" description="PAS" evidence="1">
    <location>
        <begin position="264"/>
        <end position="334"/>
    </location>
</feature>
<feature type="domain" description="PAS" evidence="1">
    <location>
        <begin position="141"/>
        <end position="211"/>
    </location>
</feature>
<feature type="domain" description="GGDEF" evidence="3">
    <location>
        <begin position="421"/>
        <end position="551"/>
    </location>
</feature>
<dbReference type="PROSITE" id="PS50887">
    <property type="entry name" value="GGDEF"/>
    <property type="match status" value="1"/>
</dbReference>
<dbReference type="InterPro" id="IPR001610">
    <property type="entry name" value="PAC"/>
</dbReference>
<dbReference type="InterPro" id="IPR000014">
    <property type="entry name" value="PAS"/>
</dbReference>
<sequence length="551" mass="61090">MGESTGSLQERVLMDGLSDMIFVMAIRENGSVIYEFINRAARQALGVQSDIIGRSIAETIGDERGRVLETVYRRVAVAGEPVVYEDCYLAELGGKRHSEASLTPLFEDGKCTHVVAAVRDVTEKFLARQSAELMSGRLELGGSRYRALFENNSDAVFELDEGGRILSANRAAELLFSTRSDALAGNFFTDLVTGGDRPRAADALLNADASGRTDIRLDVRAGDGPVGCLLNFTPVVSAGKRVGCYAHLKDMRELDKLVGQFMESERRFRIIAEHVRDVILVVDEAWDFLYVSPASRKVFGYDPEELARSNGRAHVFPEDERRLRRAFNRAVGGEGTFTLRLRLAHAEKGWIWSELTGSAVFGSDGGFLHMVLVVRDITRQKEAEERLQNYAYHDPLTGLPNRRLFYERLHQRLDRYIKTGEPFAVILMDIDGFKQINDTRGHEAGDEVIRAFGARVAGAVDHGFVARHGGDEFVVLIMECRDEQEAEAVGRKILDTLDFPLPVASQPIRVSTSLGIALAAPGRSTPEALLRLADQAMYQAKKSGRGRLRIL</sequence>